<dbReference type="EMBL" id="MFMM01000001">
    <property type="protein sequence ID" value="OGG84997.1"/>
    <property type="molecule type" value="Genomic_DNA"/>
</dbReference>
<protein>
    <submittedName>
        <fullName evidence="2">Uncharacterized protein</fullName>
    </submittedName>
</protein>
<keyword evidence="1" id="KW-0732">Signal</keyword>
<proteinExistence type="predicted"/>
<reference evidence="2 3" key="1">
    <citation type="journal article" date="2016" name="Nat. Commun.">
        <title>Thousands of microbial genomes shed light on interconnected biogeochemical processes in an aquifer system.</title>
        <authorList>
            <person name="Anantharaman K."/>
            <person name="Brown C.T."/>
            <person name="Hug L.A."/>
            <person name="Sharon I."/>
            <person name="Castelle C.J."/>
            <person name="Probst A.J."/>
            <person name="Thomas B.C."/>
            <person name="Singh A."/>
            <person name="Wilkins M.J."/>
            <person name="Karaoz U."/>
            <person name="Brodie E.L."/>
            <person name="Williams K.H."/>
            <person name="Hubbard S.S."/>
            <person name="Banfield J.F."/>
        </authorList>
    </citation>
    <scope>NUCLEOTIDE SEQUENCE [LARGE SCALE GENOMIC DNA]</scope>
</reference>
<sequence length="160" mass="18519">MTTFARSLFAAFALTLAVFTDAPEAQAQTAFVRVPFPTEIPFHIVVRYPAEMQQAIDQRINPDNPSVTWLGFNEFKDKARGREVTLFTGDMCTRAYSQRHRRLFTTYNIRLSYFKGNRMYYTDVDMTDVIKKAVAPGLVGRCRVDPDERYINIQVKHPDR</sequence>
<evidence type="ECO:0000256" key="1">
    <source>
        <dbReference type="SAM" id="SignalP"/>
    </source>
</evidence>
<feature type="chain" id="PRO_5009524329" evidence="1">
    <location>
        <begin position="28"/>
        <end position="160"/>
    </location>
</feature>
<name>A0A1F6FGL0_9BACT</name>
<dbReference type="Proteomes" id="UP000177325">
    <property type="component" value="Unassembled WGS sequence"/>
</dbReference>
<organism evidence="2 3">
    <name type="scientific">Candidatus Kaiserbacteria bacterium RIFCSPLOWO2_12_FULL_45_26</name>
    <dbReference type="NCBI Taxonomy" id="1798525"/>
    <lineage>
        <taxon>Bacteria</taxon>
        <taxon>Candidatus Kaiseribacteriota</taxon>
    </lineage>
</organism>
<gene>
    <name evidence="2" type="ORF">A3G90_02950</name>
</gene>
<evidence type="ECO:0000313" key="2">
    <source>
        <dbReference type="EMBL" id="OGG84997.1"/>
    </source>
</evidence>
<comment type="caution">
    <text evidence="2">The sequence shown here is derived from an EMBL/GenBank/DDBJ whole genome shotgun (WGS) entry which is preliminary data.</text>
</comment>
<dbReference type="STRING" id="1798525.A3G90_02950"/>
<accession>A0A1F6FGL0</accession>
<dbReference type="AlphaFoldDB" id="A0A1F6FGL0"/>
<evidence type="ECO:0000313" key="3">
    <source>
        <dbReference type="Proteomes" id="UP000177325"/>
    </source>
</evidence>
<feature type="signal peptide" evidence="1">
    <location>
        <begin position="1"/>
        <end position="27"/>
    </location>
</feature>